<dbReference type="RefSeq" id="WP_087448805.1">
    <property type="nucleotide sequence ID" value="NZ_CP020858.1"/>
</dbReference>
<evidence type="ECO:0000313" key="2">
    <source>
        <dbReference type="Proteomes" id="UP000195378"/>
    </source>
</evidence>
<name>A0A1Y0F8I0_9LACO</name>
<evidence type="ECO:0008006" key="3">
    <source>
        <dbReference type="Google" id="ProtNLM"/>
    </source>
</evidence>
<dbReference type="AlphaFoldDB" id="A0A1Y0F8I0"/>
<reference evidence="1 2" key="1">
    <citation type="submission" date="2017-04" db="EMBL/GenBank/DDBJ databases">
        <title>Complete genome sequence of Lactobacillus salivarius ZLS006, a probiotic strain isolated from healthy piglet.</title>
        <authorList>
            <person name="Zhang D."/>
        </authorList>
    </citation>
    <scope>NUCLEOTIDE SEQUENCE [LARGE SCALE GENOMIC DNA]</scope>
    <source>
        <strain evidence="1 2">ZLS006</strain>
    </source>
</reference>
<sequence length="105" mass="12035">MVRIRKIVLRNKITNNDIDSLDDSYKISDTECFAHVTAVSGYQAQINLVGKQYESLFVARIKGYKKANSIVLNNKEYEIIQVRYHGITRTDIYFGNKGSDENALE</sequence>
<dbReference type="Proteomes" id="UP000195378">
    <property type="component" value="Chromosome"/>
</dbReference>
<proteinExistence type="predicted"/>
<dbReference type="EMBL" id="CP020858">
    <property type="protein sequence ID" value="ARU19616.1"/>
    <property type="molecule type" value="Genomic_DNA"/>
</dbReference>
<evidence type="ECO:0000313" key="1">
    <source>
        <dbReference type="EMBL" id="ARU19616.1"/>
    </source>
</evidence>
<protein>
    <recommendedName>
        <fullName evidence="3">Phage head-tail adapter protein</fullName>
    </recommendedName>
</protein>
<accession>A0A1Y0F8I0</accession>
<organism evidence="1 2">
    <name type="scientific">Ligilactobacillus salivarius</name>
    <dbReference type="NCBI Taxonomy" id="1624"/>
    <lineage>
        <taxon>Bacteria</taxon>
        <taxon>Bacillati</taxon>
        <taxon>Bacillota</taxon>
        <taxon>Bacilli</taxon>
        <taxon>Lactobacillales</taxon>
        <taxon>Lactobacillaceae</taxon>
        <taxon>Ligilactobacillus</taxon>
    </lineage>
</organism>
<gene>
    <name evidence="1" type="ORF">B7R82_06270</name>
</gene>